<feature type="non-terminal residue" evidence="2">
    <location>
        <position position="1"/>
    </location>
</feature>
<dbReference type="Proteomes" id="UP001165962">
    <property type="component" value="Unassembled WGS sequence"/>
</dbReference>
<dbReference type="PANTHER" id="PTHR35004:SF7">
    <property type="entry name" value="INTEGRASE PROTEIN"/>
    <property type="match status" value="1"/>
</dbReference>
<proteinExistence type="predicted"/>
<sequence length="350" mass="39850">TTAYGNYRYACLFTKQKTECFQEAHARFFGHVGGVYQTLVYDNMKVAVKSFIGVEKEPTEALLQLSIYYGFQFRFCNVRSGNEKGHVERTVEVARRKAFSVRDTFDTLEEANAYLLAVCGKLNGKPQDSREGKSAEACLEEERSCLLPKMPLFDASRSFFARVDKYATVIVDQNHYSVPDHFVGQLAMVKVYSGRIQCFHDGRQVAEHARLVGCHEWRLELSHYLETLKKKPGALAGSTALQQAQTKWKNIYETYYTRREKDFVELLQMIADGVTLVEVEHSVAELCRIHPSHVTTDKIKALCARAREVLPPQALSSQESQDIEAHAQQHLRLYDELFQTQPVPPKEAVA</sequence>
<dbReference type="PANTHER" id="PTHR35004">
    <property type="entry name" value="TRANSPOSASE RV3428C-RELATED"/>
    <property type="match status" value="1"/>
</dbReference>
<evidence type="ECO:0000313" key="2">
    <source>
        <dbReference type="EMBL" id="NHN33783.1"/>
    </source>
</evidence>
<dbReference type="RefSeq" id="WP_166154098.1">
    <property type="nucleotide sequence ID" value="NZ_JAAOIW010000014.1"/>
</dbReference>
<accession>A0ABX0JE05</accession>
<dbReference type="InterPro" id="IPR054353">
    <property type="entry name" value="IstA-like_C"/>
</dbReference>
<gene>
    <name evidence="2" type="ORF">G9U52_28610</name>
</gene>
<evidence type="ECO:0000313" key="3">
    <source>
        <dbReference type="Proteomes" id="UP001165962"/>
    </source>
</evidence>
<evidence type="ECO:0000259" key="1">
    <source>
        <dbReference type="Pfam" id="PF22483"/>
    </source>
</evidence>
<protein>
    <submittedName>
        <fullName evidence="2">Transposase</fullName>
    </submittedName>
</protein>
<dbReference type="Pfam" id="PF22483">
    <property type="entry name" value="Mu-transpos_C_2"/>
    <property type="match status" value="1"/>
</dbReference>
<organism evidence="2 3">
    <name type="scientific">Paenibacillus agricola</name>
    <dbReference type="NCBI Taxonomy" id="2716264"/>
    <lineage>
        <taxon>Bacteria</taxon>
        <taxon>Bacillati</taxon>
        <taxon>Bacillota</taxon>
        <taxon>Bacilli</taxon>
        <taxon>Bacillales</taxon>
        <taxon>Paenibacillaceae</taxon>
        <taxon>Paenibacillus</taxon>
    </lineage>
</organism>
<reference evidence="2" key="1">
    <citation type="submission" date="2020-03" db="EMBL/GenBank/DDBJ databases">
        <title>Draft sequencing of Paenibacilllus sp. S3N08.</title>
        <authorList>
            <person name="Kim D.-U."/>
        </authorList>
    </citation>
    <scope>NUCLEOTIDE SEQUENCE</scope>
    <source>
        <strain evidence="2">S3N08</strain>
    </source>
</reference>
<comment type="caution">
    <text evidence="2">The sequence shown here is derived from an EMBL/GenBank/DDBJ whole genome shotgun (WGS) entry which is preliminary data.</text>
</comment>
<name>A0ABX0JE05_9BACL</name>
<dbReference type="EMBL" id="JAAOIW010000014">
    <property type="protein sequence ID" value="NHN33783.1"/>
    <property type="molecule type" value="Genomic_DNA"/>
</dbReference>
<keyword evidence="3" id="KW-1185">Reference proteome</keyword>
<feature type="domain" description="Transposase for insertion sequence element IS21-like C-terminal" evidence="1">
    <location>
        <begin position="148"/>
        <end position="218"/>
    </location>
</feature>